<evidence type="ECO:0000313" key="2">
    <source>
        <dbReference type="Proteomes" id="UP001054945"/>
    </source>
</evidence>
<protein>
    <recommendedName>
        <fullName evidence="3">Ycf15</fullName>
    </recommendedName>
</protein>
<dbReference type="Proteomes" id="UP001054945">
    <property type="component" value="Unassembled WGS sequence"/>
</dbReference>
<reference evidence="1 2" key="1">
    <citation type="submission" date="2021-06" db="EMBL/GenBank/DDBJ databases">
        <title>Caerostris extrusa draft genome.</title>
        <authorList>
            <person name="Kono N."/>
            <person name="Arakawa K."/>
        </authorList>
    </citation>
    <scope>NUCLEOTIDE SEQUENCE [LARGE SCALE GENOMIC DNA]</scope>
</reference>
<proteinExistence type="predicted"/>
<sequence length="74" mass="8514">MPTHNQSRAVTRSERHGDICSGRARGKQIVFIFEKQSRENVSRNEGEGKLIITLALKFRLWTWADFRSSSHING</sequence>
<evidence type="ECO:0000313" key="1">
    <source>
        <dbReference type="EMBL" id="GIX67316.1"/>
    </source>
</evidence>
<accession>A0AAV4M7D2</accession>
<gene>
    <name evidence="1" type="ORF">CEXT_293931</name>
</gene>
<keyword evidence="2" id="KW-1185">Reference proteome</keyword>
<evidence type="ECO:0008006" key="3">
    <source>
        <dbReference type="Google" id="ProtNLM"/>
    </source>
</evidence>
<dbReference type="EMBL" id="BPLR01019391">
    <property type="protein sequence ID" value="GIX67316.1"/>
    <property type="molecule type" value="Genomic_DNA"/>
</dbReference>
<name>A0AAV4M7D2_CAEEX</name>
<dbReference type="AlphaFoldDB" id="A0AAV4M7D2"/>
<comment type="caution">
    <text evidence="1">The sequence shown here is derived from an EMBL/GenBank/DDBJ whole genome shotgun (WGS) entry which is preliminary data.</text>
</comment>
<organism evidence="1 2">
    <name type="scientific">Caerostris extrusa</name>
    <name type="common">Bark spider</name>
    <name type="synonym">Caerostris bankana</name>
    <dbReference type="NCBI Taxonomy" id="172846"/>
    <lineage>
        <taxon>Eukaryota</taxon>
        <taxon>Metazoa</taxon>
        <taxon>Ecdysozoa</taxon>
        <taxon>Arthropoda</taxon>
        <taxon>Chelicerata</taxon>
        <taxon>Arachnida</taxon>
        <taxon>Araneae</taxon>
        <taxon>Araneomorphae</taxon>
        <taxon>Entelegynae</taxon>
        <taxon>Araneoidea</taxon>
        <taxon>Araneidae</taxon>
        <taxon>Caerostris</taxon>
    </lineage>
</organism>